<dbReference type="EMBL" id="MCFL01000008">
    <property type="protein sequence ID" value="ORZ38451.1"/>
    <property type="molecule type" value="Genomic_DNA"/>
</dbReference>
<feature type="region of interest" description="Disordered" evidence="1">
    <location>
        <begin position="1"/>
        <end position="26"/>
    </location>
</feature>
<name>A0A1Y2HXI3_9FUNG</name>
<dbReference type="Proteomes" id="UP000193411">
    <property type="component" value="Unassembled WGS sequence"/>
</dbReference>
<feature type="compositionally biased region" description="Low complexity" evidence="1">
    <location>
        <begin position="1"/>
        <end position="13"/>
    </location>
</feature>
<accession>A0A1Y2HXI3</accession>
<feature type="compositionally biased region" description="Acidic residues" evidence="1">
    <location>
        <begin position="482"/>
        <end position="502"/>
    </location>
</feature>
<protein>
    <recommendedName>
        <fullName evidence="4">RNA polymerase II-associated</fullName>
    </recommendedName>
</protein>
<feature type="region of interest" description="Disordered" evidence="1">
    <location>
        <begin position="458"/>
        <end position="502"/>
    </location>
</feature>
<feature type="compositionally biased region" description="Low complexity" evidence="1">
    <location>
        <begin position="245"/>
        <end position="256"/>
    </location>
</feature>
<feature type="region of interest" description="Disordered" evidence="1">
    <location>
        <begin position="135"/>
        <end position="170"/>
    </location>
</feature>
<dbReference type="AlphaFoldDB" id="A0A1Y2HXI3"/>
<evidence type="ECO:0000256" key="1">
    <source>
        <dbReference type="SAM" id="MobiDB-lite"/>
    </source>
</evidence>
<proteinExistence type="predicted"/>
<organism evidence="2 3">
    <name type="scientific">Catenaria anguillulae PL171</name>
    <dbReference type="NCBI Taxonomy" id="765915"/>
    <lineage>
        <taxon>Eukaryota</taxon>
        <taxon>Fungi</taxon>
        <taxon>Fungi incertae sedis</taxon>
        <taxon>Blastocladiomycota</taxon>
        <taxon>Blastocladiomycetes</taxon>
        <taxon>Blastocladiales</taxon>
        <taxon>Catenariaceae</taxon>
        <taxon>Catenaria</taxon>
    </lineage>
</organism>
<sequence>MSTTPKPAASAPGQPQPQPQPPKKLAGAEFVYRPRFKNDLPPLPFDPKSLKLDLNHFADDLNVKYHLGLFDASEYAFDPLQADKKLRDAPPTHMHDPLDADLFINPDSVLSGSIKSDQHIKLRLPTGAVPAASNAIDGDFSSGTQSASQRSARSSSGAAAGTAGANARWTSRMRRLTTKDANDQIAVIQSTFDAAAAASRHTRANQLHIPQARRHCQTHLAHCAFSPVVCQRVRHVDLPAGSGTSAAARAARARSASPERDPLPRGAVLRTADVPHQNMDAHALQMFAVHLPAQAVASGQDPLDMPVADPTWTRLGVPTRSKDSYTNPDTLLHLALRVPRTATYLPTVDDGAPVVTTMATSAFTPAEYVPIKSRIEMKRARVMKPGATYADYEAAVHAGGGIPVADPKGRTAVYMVPLGEASVGGKAVAFENGIGVGFEEAERLAAAGLKDWVQVPGSLSARGGGQDKAQQSQAVDMVQSLDDNDDDQDAALLFGDEDDEDV</sequence>
<comment type="caution">
    <text evidence="2">The sequence shown here is derived from an EMBL/GenBank/DDBJ whole genome shotgun (WGS) entry which is preliminary data.</text>
</comment>
<feature type="region of interest" description="Disordered" evidence="1">
    <location>
        <begin position="242"/>
        <end position="265"/>
    </location>
</feature>
<reference evidence="2 3" key="1">
    <citation type="submission" date="2016-07" db="EMBL/GenBank/DDBJ databases">
        <title>Pervasive Adenine N6-methylation of Active Genes in Fungi.</title>
        <authorList>
            <consortium name="DOE Joint Genome Institute"/>
            <person name="Mondo S.J."/>
            <person name="Dannebaum R.O."/>
            <person name="Kuo R.C."/>
            <person name="Labutti K."/>
            <person name="Haridas S."/>
            <person name="Kuo A."/>
            <person name="Salamov A."/>
            <person name="Ahrendt S.R."/>
            <person name="Lipzen A."/>
            <person name="Sullivan W."/>
            <person name="Andreopoulos W.B."/>
            <person name="Clum A."/>
            <person name="Lindquist E."/>
            <person name="Daum C."/>
            <person name="Ramamoorthy G.K."/>
            <person name="Gryganskyi A."/>
            <person name="Culley D."/>
            <person name="Magnuson J.K."/>
            <person name="James T.Y."/>
            <person name="O'Malley M.A."/>
            <person name="Stajich J.E."/>
            <person name="Spatafora J.W."/>
            <person name="Visel A."/>
            <person name="Grigoriev I.V."/>
        </authorList>
    </citation>
    <scope>NUCLEOTIDE SEQUENCE [LARGE SCALE GENOMIC DNA]</scope>
    <source>
        <strain evidence="2 3">PL171</strain>
    </source>
</reference>
<evidence type="ECO:0000313" key="2">
    <source>
        <dbReference type="EMBL" id="ORZ38451.1"/>
    </source>
</evidence>
<feature type="compositionally biased region" description="Low complexity" evidence="1">
    <location>
        <begin position="141"/>
        <end position="165"/>
    </location>
</feature>
<evidence type="ECO:0008006" key="4">
    <source>
        <dbReference type="Google" id="ProtNLM"/>
    </source>
</evidence>
<gene>
    <name evidence="2" type="ORF">BCR44DRAFT_1428291</name>
</gene>
<evidence type="ECO:0000313" key="3">
    <source>
        <dbReference type="Proteomes" id="UP000193411"/>
    </source>
</evidence>
<keyword evidence="3" id="KW-1185">Reference proteome</keyword>